<dbReference type="EMBL" id="NKHF01000037">
    <property type="protein sequence ID" value="PCK32222.1"/>
    <property type="molecule type" value="Genomic_DNA"/>
</dbReference>
<dbReference type="InterPro" id="IPR001638">
    <property type="entry name" value="Solute-binding_3/MltF_N"/>
</dbReference>
<organism evidence="3 4">
    <name type="scientific">Pseudoalteromonas piscicida</name>
    <dbReference type="NCBI Taxonomy" id="43662"/>
    <lineage>
        <taxon>Bacteria</taxon>
        <taxon>Pseudomonadati</taxon>
        <taxon>Pseudomonadota</taxon>
        <taxon>Gammaproteobacteria</taxon>
        <taxon>Alteromonadales</taxon>
        <taxon>Pseudoalteromonadaceae</taxon>
        <taxon>Pseudoalteromonas</taxon>
    </lineage>
</organism>
<name>A0A2A5JRX3_PSEO7</name>
<accession>A0A2A5JRX3</accession>
<evidence type="ECO:0000259" key="2">
    <source>
        <dbReference type="Pfam" id="PF00497"/>
    </source>
</evidence>
<dbReference type="InterPro" id="IPR011972">
    <property type="entry name" value="CHP02285"/>
</dbReference>
<dbReference type="AlphaFoldDB" id="A0A2A5JRX3"/>
<evidence type="ECO:0000313" key="3">
    <source>
        <dbReference type="EMBL" id="PCK32222.1"/>
    </source>
</evidence>
<protein>
    <recommendedName>
        <fullName evidence="2">Solute-binding protein family 3/N-terminal domain-containing protein</fullName>
    </recommendedName>
</protein>
<gene>
    <name evidence="3" type="ORF">CEX98_08235</name>
</gene>
<dbReference type="OrthoDB" id="8480452at2"/>
<dbReference type="Pfam" id="PF00497">
    <property type="entry name" value="SBP_bac_3"/>
    <property type="match status" value="1"/>
</dbReference>
<comment type="caution">
    <text evidence="3">The sequence shown here is derived from an EMBL/GenBank/DDBJ whole genome shotgun (WGS) entry which is preliminary data.</text>
</comment>
<feature type="domain" description="Solute-binding protein family 3/N-terminal" evidence="2">
    <location>
        <begin position="28"/>
        <end position="263"/>
    </location>
</feature>
<dbReference type="Proteomes" id="UP000228621">
    <property type="component" value="Unassembled WGS sequence"/>
</dbReference>
<keyword evidence="1" id="KW-0732">Signal</keyword>
<dbReference type="NCBIfam" id="TIGR02285">
    <property type="entry name" value="TIGR02285 family protein"/>
    <property type="match status" value="1"/>
</dbReference>
<reference evidence="4" key="1">
    <citation type="journal article" date="2019" name="Genome Announc.">
        <title>Draft Genome Sequence of Pseudoalteromonas piscicida Strain 36Y ROTHPW, an Hypersaline Seawater Isolate from the South Coast of Sonora, Mexico.</title>
        <authorList>
            <person name="Sanchez-Diaz R."/>
            <person name="Molina-Garza Z.J."/>
            <person name="Cruz-Suarez L.E."/>
            <person name="Selvin J."/>
            <person name="Kiran G.S."/>
            <person name="Ibarra-Gamez J.C."/>
            <person name="Gomez-Gil B."/>
            <person name="Galaviz-Silva L."/>
        </authorList>
    </citation>
    <scope>NUCLEOTIDE SEQUENCE [LARGE SCALE GENOMIC DNA]</scope>
    <source>
        <strain evidence="4">36Y_RITHPW</strain>
    </source>
</reference>
<feature type="chain" id="PRO_5013082667" description="Solute-binding protein family 3/N-terminal domain-containing protein" evidence="1">
    <location>
        <begin position="20"/>
        <end position="276"/>
    </location>
</feature>
<feature type="signal peptide" evidence="1">
    <location>
        <begin position="1"/>
        <end position="19"/>
    </location>
</feature>
<dbReference type="SUPFAM" id="SSF53850">
    <property type="entry name" value="Periplasmic binding protein-like II"/>
    <property type="match status" value="1"/>
</dbReference>
<evidence type="ECO:0000313" key="4">
    <source>
        <dbReference type="Proteomes" id="UP000228621"/>
    </source>
</evidence>
<proteinExistence type="predicted"/>
<dbReference type="RefSeq" id="WP_099641671.1">
    <property type="nucleotide sequence ID" value="NZ_JAQPZX010000025.1"/>
</dbReference>
<evidence type="ECO:0000256" key="1">
    <source>
        <dbReference type="SAM" id="SignalP"/>
    </source>
</evidence>
<sequence>MIKVILFFLATFHSSALFAKQITWIVLDFAPYYILSDELEGQGRDELLIRLIQPYMPDYAFNYKLFPASRAIYELSNVNNQYCMISLYKTTERQKHIAFSDEYSTIGLSTSIALRKDIAQSLGLNNSAVDLEKLVTTHGLNVGIAANRSFGEQLDSLLASLPNDQVTVRPGRDALASLTVMLLKKRVDIILGYPSEHHYHKLNVDKHDELTQVRINAYSQITSGFAGCNNNTVGKTQIAAISEALKKVHQDEQFRLAMSRWLPEQLRPQLASIFLK</sequence>
<keyword evidence="4" id="KW-1185">Reference proteome</keyword>
<dbReference type="Gene3D" id="3.40.190.10">
    <property type="entry name" value="Periplasmic binding protein-like II"/>
    <property type="match status" value="2"/>
</dbReference>